<dbReference type="RefSeq" id="WP_223989870.1">
    <property type="nucleotide sequence ID" value="NZ_CAJZAG010000006.1"/>
</dbReference>
<organism evidence="2 3">
    <name type="scientific">Cupriavidus pampae</name>
    <dbReference type="NCBI Taxonomy" id="659251"/>
    <lineage>
        <taxon>Bacteria</taxon>
        <taxon>Pseudomonadati</taxon>
        <taxon>Pseudomonadota</taxon>
        <taxon>Betaproteobacteria</taxon>
        <taxon>Burkholderiales</taxon>
        <taxon>Burkholderiaceae</taxon>
        <taxon>Cupriavidus</taxon>
    </lineage>
</organism>
<feature type="region of interest" description="Disordered" evidence="1">
    <location>
        <begin position="30"/>
        <end position="71"/>
    </location>
</feature>
<comment type="caution">
    <text evidence="2">The sequence shown here is derived from an EMBL/GenBank/DDBJ whole genome shotgun (WGS) entry which is preliminary data.</text>
</comment>
<feature type="compositionally biased region" description="Low complexity" evidence="1">
    <location>
        <begin position="30"/>
        <end position="52"/>
    </location>
</feature>
<keyword evidence="3" id="KW-1185">Reference proteome</keyword>
<protein>
    <submittedName>
        <fullName evidence="2">Uncharacterized protein</fullName>
    </submittedName>
</protein>
<dbReference type="Proteomes" id="UP000706525">
    <property type="component" value="Unassembled WGS sequence"/>
</dbReference>
<reference evidence="2 3" key="1">
    <citation type="submission" date="2021-08" db="EMBL/GenBank/DDBJ databases">
        <authorList>
            <person name="Peeters C."/>
        </authorList>
    </citation>
    <scope>NUCLEOTIDE SEQUENCE [LARGE SCALE GENOMIC DNA]</scope>
    <source>
        <strain evidence="2 3">LMG 32289</strain>
    </source>
</reference>
<gene>
    <name evidence="2" type="ORF">LMG32289_03180</name>
</gene>
<sequence>MLRWVAKGLLLLMLGGATVAVVVRLHRSAAPDAAPPADGNQAGGARDQAAQGLPPIQSPMPAPVQPPGANDLGDVQAIGHALVAATHPAERGALLARLDPSQLRAVRQFLTLNPPTFDGPQHHIAIFDAERYGNWLTARADVDAHLRNGAMVELLADYMLQSSRGASSPGDALDARAVATLATLPDAVEVAEVLVARGLRATVEERLNVLEHGAAGDEGTLDTLEQARLALMIAADDMETTQHAD</sequence>
<accession>A0ABM8X4R9</accession>
<proteinExistence type="predicted"/>
<name>A0ABM8X4R9_9BURK</name>
<evidence type="ECO:0000256" key="1">
    <source>
        <dbReference type="SAM" id="MobiDB-lite"/>
    </source>
</evidence>
<evidence type="ECO:0000313" key="2">
    <source>
        <dbReference type="EMBL" id="CAG9174922.1"/>
    </source>
</evidence>
<evidence type="ECO:0000313" key="3">
    <source>
        <dbReference type="Proteomes" id="UP000706525"/>
    </source>
</evidence>
<dbReference type="EMBL" id="CAJZAG010000006">
    <property type="protein sequence ID" value="CAG9174922.1"/>
    <property type="molecule type" value="Genomic_DNA"/>
</dbReference>
<feature type="compositionally biased region" description="Pro residues" evidence="1">
    <location>
        <begin position="56"/>
        <end position="66"/>
    </location>
</feature>